<evidence type="ECO:0000313" key="4">
    <source>
        <dbReference type="EMBL" id="RBQ24465.1"/>
    </source>
</evidence>
<dbReference type="AlphaFoldDB" id="A0A366ME56"/>
<sequence length="94" mass="10541">MVQLILNLYFMGALADKTIVVFEKLFSNNTEITFHEDITDEEQTVSIKPEPPEAQPPEKETAISKAAVKSTGIPFMATLLSLFSIMGFIYNKKE</sequence>
<organism evidence="4 5">
    <name type="scientific">Candidatus Methanobinarius endosymbioticus</name>
    <dbReference type="NCBI Taxonomy" id="2006182"/>
    <lineage>
        <taxon>Archaea</taxon>
        <taxon>Methanobacteriati</taxon>
        <taxon>Methanobacteriota</taxon>
        <taxon>Methanomada group</taxon>
        <taxon>Methanobacteria</taxon>
        <taxon>Methanobacteriales</taxon>
        <taxon>Methanobacteriaceae</taxon>
        <taxon>Candidatus Methanobinarius</taxon>
    </lineage>
</organism>
<dbReference type="EMBL" id="NIZT01000003">
    <property type="protein sequence ID" value="RBQ24465.1"/>
    <property type="molecule type" value="Genomic_DNA"/>
</dbReference>
<keyword evidence="2" id="KW-0472">Membrane</keyword>
<feature type="domain" description="T-Q ester bond containing" evidence="3">
    <location>
        <begin position="13"/>
        <end position="46"/>
    </location>
</feature>
<keyword evidence="5" id="KW-1185">Reference proteome</keyword>
<feature type="transmembrane region" description="Helical" evidence="2">
    <location>
        <begin position="72"/>
        <end position="90"/>
    </location>
</feature>
<gene>
    <name evidence="4" type="ORF">ALNOE001_01120</name>
</gene>
<proteinExistence type="predicted"/>
<dbReference type="Pfam" id="PF18202">
    <property type="entry name" value="TQ"/>
    <property type="match status" value="1"/>
</dbReference>
<keyword evidence="2" id="KW-1133">Transmembrane helix</keyword>
<evidence type="ECO:0000259" key="3">
    <source>
        <dbReference type="Pfam" id="PF18202"/>
    </source>
</evidence>
<feature type="region of interest" description="Disordered" evidence="1">
    <location>
        <begin position="38"/>
        <end position="61"/>
    </location>
</feature>
<comment type="caution">
    <text evidence="4">The sequence shown here is derived from an EMBL/GenBank/DDBJ whole genome shotgun (WGS) entry which is preliminary data.</text>
</comment>
<name>A0A366ME56_9EURY</name>
<dbReference type="InterPro" id="IPR041100">
    <property type="entry name" value="TQ"/>
</dbReference>
<accession>A0A366ME56</accession>
<evidence type="ECO:0000313" key="5">
    <source>
        <dbReference type="Proteomes" id="UP000253099"/>
    </source>
</evidence>
<evidence type="ECO:0000256" key="2">
    <source>
        <dbReference type="SAM" id="Phobius"/>
    </source>
</evidence>
<evidence type="ECO:0000256" key="1">
    <source>
        <dbReference type="SAM" id="MobiDB-lite"/>
    </source>
</evidence>
<dbReference type="Gene3D" id="2.60.40.3930">
    <property type="match status" value="1"/>
</dbReference>
<reference evidence="4 5" key="1">
    <citation type="submission" date="2018-06" db="EMBL/GenBank/DDBJ databases">
        <title>Genomic insight into two independent archaeal endosymbiosis events.</title>
        <authorList>
            <person name="Lind A.E."/>
            <person name="Lewis W.H."/>
            <person name="Spang A."/>
            <person name="Guy L."/>
            <person name="Embley M.T."/>
            <person name="Ettema T.J.G."/>
        </authorList>
    </citation>
    <scope>NUCLEOTIDE SEQUENCE [LARGE SCALE GENOMIC DNA]</scope>
    <source>
        <strain evidence="4">NOE</strain>
    </source>
</reference>
<dbReference type="Proteomes" id="UP000253099">
    <property type="component" value="Unassembled WGS sequence"/>
</dbReference>
<keyword evidence="2" id="KW-0812">Transmembrane</keyword>
<protein>
    <recommendedName>
        <fullName evidence="3">T-Q ester bond containing domain-containing protein</fullName>
    </recommendedName>
</protein>